<gene>
    <name evidence="3" type="ORF">OFUS_LOCUS18527</name>
</gene>
<accession>A0A8J1UPT9</accession>
<proteinExistence type="predicted"/>
<dbReference type="AlphaFoldDB" id="A0A8J1UPT9"/>
<evidence type="ECO:0000313" key="3">
    <source>
        <dbReference type="EMBL" id="CAH1793710.1"/>
    </source>
</evidence>
<dbReference type="Gene3D" id="2.130.10.30">
    <property type="entry name" value="Regulator of chromosome condensation 1/beta-lactamase-inhibitor protein II"/>
    <property type="match status" value="2"/>
</dbReference>
<dbReference type="PRINTS" id="PR00633">
    <property type="entry name" value="RCCNDNSATION"/>
</dbReference>
<organism evidence="3 4">
    <name type="scientific">Owenia fusiformis</name>
    <name type="common">Polychaete worm</name>
    <dbReference type="NCBI Taxonomy" id="6347"/>
    <lineage>
        <taxon>Eukaryota</taxon>
        <taxon>Metazoa</taxon>
        <taxon>Spiralia</taxon>
        <taxon>Lophotrochozoa</taxon>
        <taxon>Annelida</taxon>
        <taxon>Polychaeta</taxon>
        <taxon>Sedentaria</taxon>
        <taxon>Canalipalpata</taxon>
        <taxon>Sabellida</taxon>
        <taxon>Oweniida</taxon>
        <taxon>Oweniidae</taxon>
        <taxon>Owenia</taxon>
    </lineage>
</organism>
<feature type="domain" description="RCC1-like" evidence="2">
    <location>
        <begin position="23"/>
        <end position="396"/>
    </location>
</feature>
<evidence type="ECO:0000259" key="2">
    <source>
        <dbReference type="Pfam" id="PF25390"/>
    </source>
</evidence>
<dbReference type="SUPFAM" id="SSF50985">
    <property type="entry name" value="RCC1/BLIP-II"/>
    <property type="match status" value="1"/>
</dbReference>
<feature type="non-terminal residue" evidence="3">
    <location>
        <position position="1"/>
    </location>
</feature>
<evidence type="ECO:0000313" key="4">
    <source>
        <dbReference type="Proteomes" id="UP000749559"/>
    </source>
</evidence>
<sequence>MCASPIKIRRLTRVTMQEPGTALLCWGQHSSGQLGLGGIEDEQILSPTSVEFFKGRQIRDIGCGTSHTLVVLKGGTVYSFGNNDNGQLGHDKSCKKPEQISALEAQTIVSTACGAGHSVALTDKGGVLSWGDNTYGQLGRVTADYDAQKVPKLVKFPVPYSIIQVVCGYDHCLALTKDGRVFTWGSNSHGQLGLGGSSSANQTSPCELVSLKGLPVAQIAASGYHSMILSRSGALFGFGKNSFGQLGVSDDKDKHFPMQCKTLRSQRVKYVCCGEDHTVALTEEGGVFTFGAGSYGQLGHNCNNNEFLPRKVFELMGCTVSQIACGRRHTLACVPSSGRIYAFGLGANGQLGNNSVSNRLSPTVIKGTFVAHSTDTDETGAHVVKMLFCGGDQSFAFTSNPKEEISSKDYRIHEESQQIYMLNKEIMQQYCDIPTKGKPSSEQIKELEAMFGSQACLNCSFLKSNGEHYNCTSRKHGLSLDSIRSSFLNLRNAANPFVEEIIHKKLDELIRSLPKSPPDVETLRLHIILPECHLFDEQKYVPTIIVPFAYNILNMDKTPNRVIDLWWGTLEPTYFNRLVKIYKQCVMFMLNCPPSNNDFEIYARQKGLEVCMEFLKKLNTVNDNNGQIVPYDRFYIPELVDKVHIRQDYINWIQQRQNNQTGTLSFCNYPFVFDASAKTLLLQTDAEMQMQFAMDEVHRRNISSMFMPMVDPVNPCLVLFIRRENIVQDTINQLQKQGCADFKKPL</sequence>
<evidence type="ECO:0000256" key="1">
    <source>
        <dbReference type="ARBA" id="ARBA00022737"/>
    </source>
</evidence>
<keyword evidence="1" id="KW-0677">Repeat</keyword>
<dbReference type="PROSITE" id="PS50012">
    <property type="entry name" value="RCC1_3"/>
    <property type="match status" value="7"/>
</dbReference>
<dbReference type="PANTHER" id="PTHR22870:SF408">
    <property type="entry name" value="OS09G0560450 PROTEIN"/>
    <property type="match status" value="1"/>
</dbReference>
<dbReference type="InterPro" id="IPR000408">
    <property type="entry name" value="Reg_chr_condens"/>
</dbReference>
<dbReference type="Pfam" id="PF25390">
    <property type="entry name" value="WD40_RLD"/>
    <property type="match status" value="1"/>
</dbReference>
<protein>
    <recommendedName>
        <fullName evidence="2">RCC1-like domain-containing protein</fullName>
    </recommendedName>
</protein>
<dbReference type="InterPro" id="IPR051210">
    <property type="entry name" value="Ub_ligase/GEF_domain"/>
</dbReference>
<name>A0A8J1UPT9_OWEFU</name>
<dbReference type="InterPro" id="IPR009091">
    <property type="entry name" value="RCC1/BLIP-II"/>
</dbReference>
<reference evidence="3" key="1">
    <citation type="submission" date="2022-03" db="EMBL/GenBank/DDBJ databases">
        <authorList>
            <person name="Martin C."/>
        </authorList>
    </citation>
    <scope>NUCLEOTIDE SEQUENCE</scope>
</reference>
<dbReference type="OrthoDB" id="8068875at2759"/>
<dbReference type="Proteomes" id="UP000749559">
    <property type="component" value="Unassembled WGS sequence"/>
</dbReference>
<dbReference type="PROSITE" id="PS00626">
    <property type="entry name" value="RCC1_2"/>
    <property type="match status" value="2"/>
</dbReference>
<keyword evidence="4" id="KW-1185">Reference proteome</keyword>
<comment type="caution">
    <text evidence="3">The sequence shown here is derived from an EMBL/GenBank/DDBJ whole genome shotgun (WGS) entry which is preliminary data.</text>
</comment>
<dbReference type="EMBL" id="CAIIXF020000009">
    <property type="protein sequence ID" value="CAH1793710.1"/>
    <property type="molecule type" value="Genomic_DNA"/>
</dbReference>
<dbReference type="InterPro" id="IPR058923">
    <property type="entry name" value="RCC1-like_dom"/>
</dbReference>
<dbReference type="PANTHER" id="PTHR22870">
    <property type="entry name" value="REGULATOR OF CHROMOSOME CONDENSATION"/>
    <property type="match status" value="1"/>
</dbReference>